<dbReference type="EMBL" id="CADEBD010000226">
    <property type="protein sequence ID" value="CAB3225241.1"/>
    <property type="molecule type" value="Genomic_DNA"/>
</dbReference>
<feature type="transmembrane region" description="Helical" evidence="2">
    <location>
        <begin position="405"/>
        <end position="428"/>
    </location>
</feature>
<name>A0A8S0Z199_ARCPL</name>
<proteinExistence type="predicted"/>
<keyword evidence="3" id="KW-0732">Signal</keyword>
<feature type="region of interest" description="Disordered" evidence="1">
    <location>
        <begin position="589"/>
        <end position="612"/>
    </location>
</feature>
<feature type="region of interest" description="Disordered" evidence="1">
    <location>
        <begin position="492"/>
        <end position="529"/>
    </location>
</feature>
<feature type="compositionally biased region" description="Basic and acidic residues" evidence="1">
    <location>
        <begin position="700"/>
        <end position="710"/>
    </location>
</feature>
<feature type="compositionally biased region" description="Basic residues" evidence="1">
    <location>
        <begin position="510"/>
        <end position="528"/>
    </location>
</feature>
<organism evidence="4 5">
    <name type="scientific">Arctia plantaginis</name>
    <name type="common">Wood tiger moth</name>
    <name type="synonym">Phalaena plantaginis</name>
    <dbReference type="NCBI Taxonomy" id="874455"/>
    <lineage>
        <taxon>Eukaryota</taxon>
        <taxon>Metazoa</taxon>
        <taxon>Ecdysozoa</taxon>
        <taxon>Arthropoda</taxon>
        <taxon>Hexapoda</taxon>
        <taxon>Insecta</taxon>
        <taxon>Pterygota</taxon>
        <taxon>Neoptera</taxon>
        <taxon>Endopterygota</taxon>
        <taxon>Lepidoptera</taxon>
        <taxon>Glossata</taxon>
        <taxon>Ditrysia</taxon>
        <taxon>Noctuoidea</taxon>
        <taxon>Erebidae</taxon>
        <taxon>Arctiinae</taxon>
        <taxon>Arctia</taxon>
    </lineage>
</organism>
<evidence type="ECO:0000256" key="1">
    <source>
        <dbReference type="SAM" id="MobiDB-lite"/>
    </source>
</evidence>
<dbReference type="AlphaFoldDB" id="A0A8S0Z199"/>
<feature type="signal peptide" evidence="3">
    <location>
        <begin position="1"/>
        <end position="19"/>
    </location>
</feature>
<keyword evidence="2" id="KW-0812">Transmembrane</keyword>
<feature type="compositionally biased region" description="Polar residues" evidence="1">
    <location>
        <begin position="687"/>
        <end position="699"/>
    </location>
</feature>
<feature type="region of interest" description="Disordered" evidence="1">
    <location>
        <begin position="645"/>
        <end position="668"/>
    </location>
</feature>
<gene>
    <name evidence="4" type="ORF">APLA_LOCUS2134</name>
</gene>
<keyword evidence="2" id="KW-1133">Transmembrane helix</keyword>
<feature type="compositionally biased region" description="Basic and acidic residues" evidence="1">
    <location>
        <begin position="599"/>
        <end position="611"/>
    </location>
</feature>
<feature type="region of interest" description="Disordered" evidence="1">
    <location>
        <begin position="684"/>
        <end position="796"/>
    </location>
</feature>
<sequence length="840" mass="91854">MLKINIKFIVFHYFVLVFGDDYENDDKLYMLVSPDQHQRTPRLEDFFWTGSGDGPPPPPDPPLPVPVQPSTPEVRTTTVLATVYLDSYPPQAVTDRSTGECVLNCGEPGVPGSLEPEIPEDRRYWLLTVIQGSTPDSLQLRLARLYQKAFLRQQERHLGIIKSLDAPPARKKHEVHSFIVNRDNGPVSPQSSNTPFRYLDIHSSMVTLVSVPSTLIANEESSRLVLNSSNDFGYPASVEMFSIDKDTTLVNAEITATKLNEVESWILATPSIILRKRDVTDREELEEIHEDLIDIPLESEGIESNDTQLYKREILNPEQQPPVQVHIQNITESPETGSVQIVYVVLVGGRAVPAAVAARDMRLVRDAEVARELGAVVTTKAEPAYLKTAEGLEGEAGGGVHGTELWALAVGATIAILLLLVLLALLCFAHRKKSMKSAASLRAYRDELMREAERNQLKQVHEEKDGKLISVVSPSRTRPSSSLLPIYRAASAGSSSSTTSSGVSEVATAFRRRQKKPHALRMPQKKRVGTTDSLLEAAGLDSSDSGQPSIPQTPTSYLSMPSVNAFPRGNVVEPLSRILEPVLVRHLDIDSPASSPKKGKQEPSKNKDVVPRRQMASQLVRLGSIDKDPGVIGPLVWDLHCQRIKDASKPPSPTKSTSSARKEAGPSRMRQRFNELMDDAFTLFGSVGSSPNSHDTYTVDNERDSRDKKQVTVAGSSEHLAQARNDNVRLPGSPYTALDTLRGRSAGPGPSRVSGAAEGPAEAARPRTAHSRPAPERRRPPPARAWAAAPPQSLGARPAVNPALILTEGRLAAEDPALPLISAIKTEIQRIRETAHKPNT</sequence>
<dbReference type="Proteomes" id="UP000494256">
    <property type="component" value="Unassembled WGS sequence"/>
</dbReference>
<protein>
    <submittedName>
        <fullName evidence="4">Uncharacterized protein</fullName>
    </submittedName>
</protein>
<evidence type="ECO:0000313" key="4">
    <source>
        <dbReference type="EMBL" id="CAB3225241.1"/>
    </source>
</evidence>
<comment type="caution">
    <text evidence="4">The sequence shown here is derived from an EMBL/GenBank/DDBJ whole genome shotgun (WGS) entry which is preliminary data.</text>
</comment>
<evidence type="ECO:0000256" key="2">
    <source>
        <dbReference type="SAM" id="Phobius"/>
    </source>
</evidence>
<feature type="chain" id="PRO_5035939726" evidence="3">
    <location>
        <begin position="20"/>
        <end position="840"/>
    </location>
</feature>
<feature type="region of interest" description="Disordered" evidence="1">
    <location>
        <begin position="537"/>
        <end position="556"/>
    </location>
</feature>
<feature type="compositionally biased region" description="Pro residues" evidence="1">
    <location>
        <begin position="54"/>
        <end position="64"/>
    </location>
</feature>
<keyword evidence="2" id="KW-0472">Membrane</keyword>
<feature type="region of interest" description="Disordered" evidence="1">
    <location>
        <begin position="45"/>
        <end position="64"/>
    </location>
</feature>
<evidence type="ECO:0000256" key="3">
    <source>
        <dbReference type="SAM" id="SignalP"/>
    </source>
</evidence>
<accession>A0A8S0Z199</accession>
<feature type="compositionally biased region" description="Polar residues" evidence="1">
    <location>
        <begin position="542"/>
        <end position="556"/>
    </location>
</feature>
<reference evidence="4 5" key="1">
    <citation type="submission" date="2020-04" db="EMBL/GenBank/DDBJ databases">
        <authorList>
            <person name="Wallbank WR R."/>
            <person name="Pardo Diaz C."/>
            <person name="Kozak K."/>
            <person name="Martin S."/>
            <person name="Jiggins C."/>
            <person name="Moest M."/>
            <person name="Warren A I."/>
            <person name="Byers J.R.P. K."/>
            <person name="Montejo-Kovacevich G."/>
            <person name="Yen C E."/>
        </authorList>
    </citation>
    <scope>NUCLEOTIDE SEQUENCE [LARGE SCALE GENOMIC DNA]</scope>
</reference>
<evidence type="ECO:0000313" key="5">
    <source>
        <dbReference type="Proteomes" id="UP000494256"/>
    </source>
</evidence>
<feature type="compositionally biased region" description="Low complexity" evidence="1">
    <location>
        <begin position="492"/>
        <end position="509"/>
    </location>
</feature>